<organism evidence="2 3">
    <name type="scientific">Mesorhabditis belari</name>
    <dbReference type="NCBI Taxonomy" id="2138241"/>
    <lineage>
        <taxon>Eukaryota</taxon>
        <taxon>Metazoa</taxon>
        <taxon>Ecdysozoa</taxon>
        <taxon>Nematoda</taxon>
        <taxon>Chromadorea</taxon>
        <taxon>Rhabditida</taxon>
        <taxon>Rhabditina</taxon>
        <taxon>Rhabditomorpha</taxon>
        <taxon>Rhabditoidea</taxon>
        <taxon>Rhabditidae</taxon>
        <taxon>Mesorhabditinae</taxon>
        <taxon>Mesorhabditis</taxon>
    </lineage>
</organism>
<proteinExistence type="predicted"/>
<sequence>MYETAQGNHMFICFLNLALYILLTGTQLVSGWGDCRTGATYACYLPDVIIFTFTGAILTLLLSLYGSISKRYRFHTPALVYLTLTAPILTCAWAWKINQLNCKRKLPWDENYCFYIICVMPVSILLFLLQLFSIWDLQRRQRLEHKIERKKELAILAKPYNQNRY</sequence>
<dbReference type="AlphaFoldDB" id="A0AAF3FIM0"/>
<evidence type="ECO:0000313" key="2">
    <source>
        <dbReference type="Proteomes" id="UP000887575"/>
    </source>
</evidence>
<evidence type="ECO:0000256" key="1">
    <source>
        <dbReference type="SAM" id="Phobius"/>
    </source>
</evidence>
<keyword evidence="1" id="KW-1133">Transmembrane helix</keyword>
<name>A0AAF3FIM0_9BILA</name>
<reference evidence="3" key="1">
    <citation type="submission" date="2024-02" db="UniProtKB">
        <authorList>
            <consortium name="WormBaseParasite"/>
        </authorList>
    </citation>
    <scope>IDENTIFICATION</scope>
</reference>
<evidence type="ECO:0000313" key="3">
    <source>
        <dbReference type="WBParaSite" id="MBELARI_LOCUS6771"/>
    </source>
</evidence>
<feature type="transmembrane region" description="Helical" evidence="1">
    <location>
        <begin position="44"/>
        <end position="66"/>
    </location>
</feature>
<keyword evidence="2" id="KW-1185">Reference proteome</keyword>
<feature type="transmembrane region" description="Helical" evidence="1">
    <location>
        <begin position="12"/>
        <end position="32"/>
    </location>
</feature>
<feature type="transmembrane region" description="Helical" evidence="1">
    <location>
        <begin position="78"/>
        <end position="97"/>
    </location>
</feature>
<dbReference type="Proteomes" id="UP000887575">
    <property type="component" value="Unassembled WGS sequence"/>
</dbReference>
<feature type="transmembrane region" description="Helical" evidence="1">
    <location>
        <begin position="112"/>
        <end position="135"/>
    </location>
</feature>
<dbReference type="WBParaSite" id="MBELARI_LOCUS6771">
    <property type="protein sequence ID" value="MBELARI_LOCUS6771"/>
    <property type="gene ID" value="MBELARI_LOCUS6771"/>
</dbReference>
<keyword evidence="1" id="KW-0472">Membrane</keyword>
<keyword evidence="1" id="KW-0812">Transmembrane</keyword>
<accession>A0AAF3FIM0</accession>
<protein>
    <submittedName>
        <fullName evidence="3">Uncharacterized protein</fullName>
    </submittedName>
</protein>